<protein>
    <submittedName>
        <fullName evidence="4">Response regulator receiver domain-containing protein</fullName>
    </submittedName>
</protein>
<dbReference type="PANTHER" id="PTHR44591">
    <property type="entry name" value="STRESS RESPONSE REGULATOR PROTEIN 1"/>
    <property type="match status" value="1"/>
</dbReference>
<dbReference type="InterPro" id="IPR001789">
    <property type="entry name" value="Sig_transdc_resp-reg_receiver"/>
</dbReference>
<dbReference type="RefSeq" id="WP_093667004.1">
    <property type="nucleotide sequence ID" value="NZ_FOCF01000012.1"/>
</dbReference>
<sequence>MREANSPNRSILVVDDEPLIRINLADFFEDEGFSVFEAEDADTAIAILETNPSVRIVLTDVRMPGSMDGVKLAHHVRDRFPPTLLVVASGAVKLSADELPDRTMFLSKPFDPRFVLDEIRRLS</sequence>
<dbReference type="InterPro" id="IPR011006">
    <property type="entry name" value="CheY-like_superfamily"/>
</dbReference>
<organism evidence="4 5">
    <name type="scientific">Sphingomonas gellani</name>
    <dbReference type="NCBI Taxonomy" id="1166340"/>
    <lineage>
        <taxon>Bacteria</taxon>
        <taxon>Pseudomonadati</taxon>
        <taxon>Pseudomonadota</taxon>
        <taxon>Alphaproteobacteria</taxon>
        <taxon>Sphingomonadales</taxon>
        <taxon>Sphingomonadaceae</taxon>
        <taxon>Sphingomonas</taxon>
    </lineage>
</organism>
<feature type="modified residue" description="4-aspartylphosphate" evidence="2">
    <location>
        <position position="60"/>
    </location>
</feature>
<gene>
    <name evidence="4" type="ORF">SAMN05192583_3498</name>
</gene>
<dbReference type="EMBL" id="FOCF01000012">
    <property type="protein sequence ID" value="SEN76160.1"/>
    <property type="molecule type" value="Genomic_DNA"/>
</dbReference>
<evidence type="ECO:0000313" key="4">
    <source>
        <dbReference type="EMBL" id="SEN76160.1"/>
    </source>
</evidence>
<keyword evidence="5" id="KW-1185">Reference proteome</keyword>
<dbReference type="PROSITE" id="PS50110">
    <property type="entry name" value="RESPONSE_REGULATORY"/>
    <property type="match status" value="1"/>
</dbReference>
<dbReference type="InterPro" id="IPR050595">
    <property type="entry name" value="Bact_response_regulator"/>
</dbReference>
<dbReference type="SMART" id="SM00448">
    <property type="entry name" value="REC"/>
    <property type="match status" value="1"/>
</dbReference>
<dbReference type="Pfam" id="PF00072">
    <property type="entry name" value="Response_reg"/>
    <property type="match status" value="1"/>
</dbReference>
<evidence type="ECO:0000259" key="3">
    <source>
        <dbReference type="PROSITE" id="PS50110"/>
    </source>
</evidence>
<dbReference type="STRING" id="1166340.SAMN05192583_3498"/>
<dbReference type="Gene3D" id="3.40.50.2300">
    <property type="match status" value="1"/>
</dbReference>
<dbReference type="AlphaFoldDB" id="A0A1H8J5P2"/>
<accession>A0A1H8J5P2</accession>
<evidence type="ECO:0000256" key="1">
    <source>
        <dbReference type="ARBA" id="ARBA00022553"/>
    </source>
</evidence>
<dbReference type="PANTHER" id="PTHR44591:SF21">
    <property type="entry name" value="TWO-COMPONENT RESPONSE REGULATOR"/>
    <property type="match status" value="1"/>
</dbReference>
<dbReference type="OrthoDB" id="9784719at2"/>
<dbReference type="SUPFAM" id="SSF52172">
    <property type="entry name" value="CheY-like"/>
    <property type="match status" value="1"/>
</dbReference>
<evidence type="ECO:0000256" key="2">
    <source>
        <dbReference type="PROSITE-ProRule" id="PRU00169"/>
    </source>
</evidence>
<proteinExistence type="predicted"/>
<dbReference type="Proteomes" id="UP000199206">
    <property type="component" value="Unassembled WGS sequence"/>
</dbReference>
<dbReference type="GO" id="GO:0000160">
    <property type="term" value="P:phosphorelay signal transduction system"/>
    <property type="evidence" value="ECO:0007669"/>
    <property type="project" value="InterPro"/>
</dbReference>
<reference evidence="5" key="1">
    <citation type="submission" date="2016-10" db="EMBL/GenBank/DDBJ databases">
        <authorList>
            <person name="Varghese N."/>
            <person name="Submissions S."/>
        </authorList>
    </citation>
    <scope>NUCLEOTIDE SEQUENCE [LARGE SCALE GENOMIC DNA]</scope>
    <source>
        <strain evidence="5">S6-262</strain>
    </source>
</reference>
<feature type="domain" description="Response regulatory" evidence="3">
    <location>
        <begin position="10"/>
        <end position="123"/>
    </location>
</feature>
<keyword evidence="1 2" id="KW-0597">Phosphoprotein</keyword>
<evidence type="ECO:0000313" key="5">
    <source>
        <dbReference type="Proteomes" id="UP000199206"/>
    </source>
</evidence>
<name>A0A1H8J5P2_9SPHN</name>